<dbReference type="AlphaFoldDB" id="I7ZGA2"/>
<dbReference type="InterPro" id="IPR002347">
    <property type="entry name" value="SDR_fam"/>
</dbReference>
<evidence type="ECO:0008006" key="6">
    <source>
        <dbReference type="Google" id="ProtNLM"/>
    </source>
</evidence>
<dbReference type="InterPro" id="IPR036291">
    <property type="entry name" value="NAD(P)-bd_dom_sf"/>
</dbReference>
<dbReference type="PRINTS" id="PR00081">
    <property type="entry name" value="GDHRDH"/>
</dbReference>
<dbReference type="InterPro" id="IPR020904">
    <property type="entry name" value="Sc_DH/Rdtase_CS"/>
</dbReference>
<reference evidence="4 5" key="1">
    <citation type="journal article" date="2012" name="J. Bacteriol.">
        <title>Genome Sequence of n-Alkane-Degrading Hydrocarboniphaga effusa Strain AP103T (ATCC BAA-332T).</title>
        <authorList>
            <person name="Chang H.K."/>
            <person name="Zylstra G.J."/>
            <person name="Chae J.C."/>
        </authorList>
    </citation>
    <scope>NUCLEOTIDE SEQUENCE [LARGE SCALE GENOMIC DNA]</scope>
    <source>
        <strain evidence="4 5">AP103</strain>
    </source>
</reference>
<accession>I7ZGA2</accession>
<dbReference type="Pfam" id="PF00106">
    <property type="entry name" value="adh_short"/>
    <property type="match status" value="1"/>
</dbReference>
<gene>
    <name evidence="4" type="ORF">WQQ_08890</name>
</gene>
<dbReference type="PROSITE" id="PS00061">
    <property type="entry name" value="ADH_SHORT"/>
    <property type="match status" value="1"/>
</dbReference>
<dbReference type="RefSeq" id="WP_007183845.1">
    <property type="nucleotide sequence ID" value="NZ_AKGD01000001.1"/>
</dbReference>
<proteinExistence type="inferred from homology"/>
<evidence type="ECO:0000256" key="3">
    <source>
        <dbReference type="RuleBase" id="RU000363"/>
    </source>
</evidence>
<dbReference type="EMBL" id="AKGD01000001">
    <property type="protein sequence ID" value="EIT70752.1"/>
    <property type="molecule type" value="Genomic_DNA"/>
</dbReference>
<evidence type="ECO:0000313" key="4">
    <source>
        <dbReference type="EMBL" id="EIT70752.1"/>
    </source>
</evidence>
<protein>
    <recommendedName>
        <fullName evidence="6">Short-chain dehydrogenase/reductase SDR</fullName>
    </recommendedName>
</protein>
<dbReference type="SUPFAM" id="SSF51735">
    <property type="entry name" value="NAD(P)-binding Rossmann-fold domains"/>
    <property type="match status" value="1"/>
</dbReference>
<dbReference type="GO" id="GO:0016491">
    <property type="term" value="F:oxidoreductase activity"/>
    <property type="evidence" value="ECO:0007669"/>
    <property type="project" value="UniProtKB-KW"/>
</dbReference>
<organism evidence="4 5">
    <name type="scientific">Hydrocarboniphaga effusa AP103</name>
    <dbReference type="NCBI Taxonomy" id="1172194"/>
    <lineage>
        <taxon>Bacteria</taxon>
        <taxon>Pseudomonadati</taxon>
        <taxon>Pseudomonadota</taxon>
        <taxon>Gammaproteobacteria</taxon>
        <taxon>Nevskiales</taxon>
        <taxon>Nevskiaceae</taxon>
        <taxon>Hydrocarboniphaga</taxon>
    </lineage>
</organism>
<dbReference type="PANTHER" id="PTHR43669">
    <property type="entry name" value="5-KETO-D-GLUCONATE 5-REDUCTASE"/>
    <property type="match status" value="1"/>
</dbReference>
<dbReference type="STRING" id="1172194.WQQ_08890"/>
<evidence type="ECO:0000256" key="2">
    <source>
        <dbReference type="ARBA" id="ARBA00023002"/>
    </source>
</evidence>
<dbReference type="OrthoDB" id="6503536at2"/>
<keyword evidence="5" id="KW-1185">Reference proteome</keyword>
<evidence type="ECO:0000256" key="1">
    <source>
        <dbReference type="ARBA" id="ARBA00006484"/>
    </source>
</evidence>
<name>I7ZGA2_9GAMM</name>
<dbReference type="PANTHER" id="PTHR43669:SF3">
    <property type="entry name" value="ALCOHOL DEHYDROGENASE, PUTATIVE (AFU_ORTHOLOGUE AFUA_3G03445)-RELATED"/>
    <property type="match status" value="1"/>
</dbReference>
<dbReference type="PRINTS" id="PR00080">
    <property type="entry name" value="SDRFAMILY"/>
</dbReference>
<comment type="similarity">
    <text evidence="1 3">Belongs to the short-chain dehydrogenases/reductases (SDR) family.</text>
</comment>
<dbReference type="Proteomes" id="UP000003704">
    <property type="component" value="Unassembled WGS sequence"/>
</dbReference>
<dbReference type="CDD" id="cd05233">
    <property type="entry name" value="SDR_c"/>
    <property type="match status" value="1"/>
</dbReference>
<evidence type="ECO:0000313" key="5">
    <source>
        <dbReference type="Proteomes" id="UP000003704"/>
    </source>
</evidence>
<sequence>MNAERKRLALITGAASGIGYGIARAAGREGFRIVLADIDESASKRAAASLGAEGIEALPLRLDVGSDAAWQQASELVESQAAGLDLLVNNAGITGTGRPVAELEAAEWRRIIEVNLTGLFLGTRTMLPLLRKPAGGAHIVNTASMGALLPYAGGASYTASKAGMLAFSECLRQELEGSGIGVSVLLPAQVRTRLFDTSAGALDPDTGDAMSRRAAQVASLQRDGLDPLVVGERVMRAVREREFYVFTHPELEPIVTQRFSAMLTAMRDPPRSVVSPQAPTSS</sequence>
<dbReference type="Gene3D" id="3.40.50.720">
    <property type="entry name" value="NAD(P)-binding Rossmann-like Domain"/>
    <property type="match status" value="1"/>
</dbReference>
<keyword evidence="2" id="KW-0560">Oxidoreductase</keyword>
<comment type="caution">
    <text evidence="4">The sequence shown here is derived from an EMBL/GenBank/DDBJ whole genome shotgun (WGS) entry which is preliminary data.</text>
</comment>